<evidence type="ECO:0000256" key="1">
    <source>
        <dbReference type="ARBA" id="ARBA00001700"/>
    </source>
</evidence>
<keyword evidence="27" id="KW-1185">Reference proteome</keyword>
<keyword evidence="16" id="KW-0486">Methionine biosynthesis</keyword>
<dbReference type="PANTHER" id="PTHR45833:SF1">
    <property type="entry name" value="METHIONINE SYNTHASE"/>
    <property type="match status" value="1"/>
</dbReference>
<evidence type="ECO:0000256" key="13">
    <source>
        <dbReference type="ARBA" id="ARBA00022691"/>
    </source>
</evidence>
<organism evidence="26 27">
    <name type="scientific">Teretinema zuelzerae</name>
    <dbReference type="NCBI Taxonomy" id="156"/>
    <lineage>
        <taxon>Bacteria</taxon>
        <taxon>Pseudomonadati</taxon>
        <taxon>Spirochaetota</taxon>
        <taxon>Spirochaetia</taxon>
        <taxon>Spirochaetales</taxon>
        <taxon>Treponemataceae</taxon>
        <taxon>Teretinema</taxon>
    </lineage>
</organism>
<comment type="similarity">
    <text evidence="6">Belongs to the methylamine corrinoid protein family.</text>
</comment>
<name>A0AAE3JJF8_9SPIR</name>
<dbReference type="EC" id="2.1.1.13" evidence="7"/>
<dbReference type="SMART" id="SM01018">
    <property type="entry name" value="B12-binding_2"/>
    <property type="match status" value="1"/>
</dbReference>
<dbReference type="PANTHER" id="PTHR45833">
    <property type="entry name" value="METHIONINE SYNTHASE"/>
    <property type="match status" value="1"/>
</dbReference>
<keyword evidence="11" id="KW-0846">Cobalamin</keyword>
<dbReference type="InterPro" id="IPR017215">
    <property type="entry name" value="MetH_bac"/>
</dbReference>
<evidence type="ECO:0000256" key="17">
    <source>
        <dbReference type="ARBA" id="ARBA00023285"/>
    </source>
</evidence>
<dbReference type="Gene3D" id="1.10.1240.10">
    <property type="entry name" value="Methionine synthase domain"/>
    <property type="match status" value="1"/>
</dbReference>
<keyword evidence="13" id="KW-0949">S-adenosyl-L-methionine</keyword>
<dbReference type="PROSITE" id="PS51337">
    <property type="entry name" value="B12_BINDING_NTER"/>
    <property type="match status" value="1"/>
</dbReference>
<feature type="binding site" evidence="20">
    <location>
        <position position="210"/>
    </location>
    <ligand>
        <name>Zn(2+)</name>
        <dbReference type="ChEBI" id="CHEBI:29105"/>
    </ligand>
</feature>
<dbReference type="GO" id="GO:0046872">
    <property type="term" value="F:metal ion binding"/>
    <property type="evidence" value="ECO:0007669"/>
    <property type="project" value="UniProtKB-KW"/>
</dbReference>
<comment type="pathway">
    <text evidence="4">Amino-acid biosynthesis; L-methionine biosynthesis via de novo pathway; L-methionine from L-homocysteine (MetH route): step 1/1.</text>
</comment>
<dbReference type="InterPro" id="IPR003726">
    <property type="entry name" value="HCY_dom"/>
</dbReference>
<feature type="binding site" evidence="20">
    <location>
        <position position="275"/>
    </location>
    <ligand>
        <name>Zn(2+)</name>
        <dbReference type="ChEBI" id="CHEBI:29105"/>
    </ligand>
</feature>
<keyword evidence="12 20" id="KW-0808">Transferase</keyword>
<dbReference type="Pfam" id="PF02607">
    <property type="entry name" value="B12-binding_2"/>
    <property type="match status" value="1"/>
</dbReference>
<evidence type="ECO:0000256" key="11">
    <source>
        <dbReference type="ARBA" id="ARBA00022628"/>
    </source>
</evidence>
<evidence type="ECO:0000256" key="18">
    <source>
        <dbReference type="ARBA" id="ARBA00025552"/>
    </source>
</evidence>
<dbReference type="Gene3D" id="3.20.20.330">
    <property type="entry name" value="Homocysteine-binding-like domain"/>
    <property type="match status" value="1"/>
</dbReference>
<dbReference type="CDD" id="cd02070">
    <property type="entry name" value="corrinoid_protein_B12-BD"/>
    <property type="match status" value="1"/>
</dbReference>
<dbReference type="Pfam" id="PF02310">
    <property type="entry name" value="B12-binding"/>
    <property type="match status" value="1"/>
</dbReference>
<dbReference type="Proteomes" id="UP001198163">
    <property type="component" value="Unassembled WGS sequence"/>
</dbReference>
<evidence type="ECO:0000256" key="14">
    <source>
        <dbReference type="ARBA" id="ARBA00022723"/>
    </source>
</evidence>
<evidence type="ECO:0000256" key="4">
    <source>
        <dbReference type="ARBA" id="ARBA00005178"/>
    </source>
</evidence>
<protein>
    <recommendedName>
        <fullName evidence="8">Methionine synthase</fullName>
        <ecNumber evidence="7">2.1.1.13</ecNumber>
    </recommendedName>
    <alternativeName>
        <fullName evidence="19">5-methyltetrahydrofolate--homocysteine methyltransferase</fullName>
    </alternativeName>
</protein>
<keyword evidence="14 20" id="KW-0479">Metal-binding</keyword>
<keyword evidence="9 20" id="KW-0489">Methyltransferase</keyword>
<evidence type="ECO:0000256" key="9">
    <source>
        <dbReference type="ARBA" id="ARBA00022603"/>
    </source>
</evidence>
<dbReference type="InterPro" id="IPR036594">
    <property type="entry name" value="Meth_synthase_dom"/>
</dbReference>
<evidence type="ECO:0000256" key="10">
    <source>
        <dbReference type="ARBA" id="ARBA00022605"/>
    </source>
</evidence>
<feature type="domain" description="Pterin-binding" evidence="23">
    <location>
        <begin position="319"/>
        <end position="563"/>
    </location>
</feature>
<evidence type="ECO:0000256" key="21">
    <source>
        <dbReference type="SAM" id="MobiDB-lite"/>
    </source>
</evidence>
<dbReference type="PROSITE" id="PS50972">
    <property type="entry name" value="PTERIN_BINDING"/>
    <property type="match status" value="1"/>
</dbReference>
<comment type="function">
    <text evidence="18">Catalyzes the transfer of a methyl group from methyl-cobalamin to homocysteine, yielding enzyme-bound cob(I)alamin and methionine. Subsequently, remethylates the cofactor using methyltetrahydrofolate.</text>
</comment>
<evidence type="ECO:0000256" key="8">
    <source>
        <dbReference type="ARBA" id="ARBA00013998"/>
    </source>
</evidence>
<dbReference type="SUPFAM" id="SSF51717">
    <property type="entry name" value="Dihydropteroate synthetase-like"/>
    <property type="match status" value="1"/>
</dbReference>
<dbReference type="GO" id="GO:0050667">
    <property type="term" value="P:homocysteine metabolic process"/>
    <property type="evidence" value="ECO:0007669"/>
    <property type="project" value="TreeGrafter"/>
</dbReference>
<reference evidence="26" key="1">
    <citation type="submission" date="2021-08" db="EMBL/GenBank/DDBJ databases">
        <title>Comparative analyses of Brucepasteria parasyntrophica and Teretinema zuelzerae.</title>
        <authorList>
            <person name="Song Y."/>
            <person name="Brune A."/>
        </authorList>
    </citation>
    <scope>NUCLEOTIDE SEQUENCE</scope>
    <source>
        <strain evidence="26">DSM 1903</strain>
    </source>
</reference>
<feature type="region of interest" description="Disordered" evidence="21">
    <location>
        <begin position="590"/>
        <end position="614"/>
    </location>
</feature>
<comment type="cofactor">
    <cofactor evidence="2 20">
        <name>Zn(2+)</name>
        <dbReference type="ChEBI" id="CHEBI:29105"/>
    </cofactor>
</comment>
<dbReference type="InterPro" id="IPR003759">
    <property type="entry name" value="Cbl-bd_cap"/>
</dbReference>
<dbReference type="AlphaFoldDB" id="A0AAE3JJF8"/>
<comment type="caution">
    <text evidence="26">The sequence shown here is derived from an EMBL/GenBank/DDBJ whole genome shotgun (WGS) entry which is preliminary data.</text>
</comment>
<sequence>MTFREALKEGFVFFDGSMGALLQGMQAEGRCPEGWKLPEELNLSNPDIIEAVHEEYLAAGANVVLTNTFGGTRCKLDEAGLAVEETVSAAVAAARRAAARHPGSFVALDIGPTGKLLEPMGTFSFDEAYEAFAEQVRAGAAAGADLALIETMSDPYEMKAAILAVKEHSDLPVVASATFQDNNRTLSGADPAAVAAMMEGLGADAVGFNCGGDLEHARELAREFVRWSSLPVFMEPNAGLPTVENGRTVFKVGPEEFAQTLKQGAMDGVRLLGGCCGTTPAHIAAMTRACRGLQPLPVPDKRNVLVTSWSGALELGKGPLIVGERINPTGKKKFREALLDNDMNYVLNEGKRQLDAGAHILDVNVGLPGIDEADMMIRAVRELQRTFPAPLQIDSSEPEVLEKALRYYNGKALVNSVNGKQAVMDAVFPVVKKYGGVLVALALDEDGIPDTAEGRLRVARKIVEKAEAMGIDRKNIIVDTLTMTVSSQQKEAMETVRAIPMVKKELGVATILGVSNISFGLPQRDVINSVFFGAALNAGLDACIINPLSEPMMAVWRSHRALFGLDENCLEYIGTYSAAAPVSMAGAGNGVPGPARSEGGAAGPDTAGAPKNSDRIEEMKDVIISGMRDLSKPLAEELLQKYAPVEIIDRCIVPALDAVGKDYEKGKKFLPQLLLSADTVSRAFEAIKEHLEKTGAKTEPKGSIVIATVHGDIHDIGKNIVKAMLENYGYAVLDLGKDVPPEQVVQAVKDEKPGIVGLSALMTTTVANMEKTIRMIREQNLPVKIMVGGAVLTPEYAERIGADFYGKDAMASVAIARGVFGK</sequence>
<feature type="domain" description="Hcy-binding" evidence="22">
    <location>
        <begin position="1"/>
        <end position="290"/>
    </location>
</feature>
<proteinExistence type="inferred from homology"/>
<dbReference type="GO" id="GO:0005829">
    <property type="term" value="C:cytosol"/>
    <property type="evidence" value="ECO:0007669"/>
    <property type="project" value="TreeGrafter"/>
</dbReference>
<dbReference type="Gene3D" id="3.40.50.280">
    <property type="entry name" value="Cobalamin-binding domain"/>
    <property type="match status" value="1"/>
</dbReference>
<evidence type="ECO:0000313" key="26">
    <source>
        <dbReference type="EMBL" id="MCD1655376.1"/>
    </source>
</evidence>
<dbReference type="SUPFAM" id="SSF47644">
    <property type="entry name" value="Methionine synthase domain"/>
    <property type="match status" value="1"/>
</dbReference>
<evidence type="ECO:0000259" key="22">
    <source>
        <dbReference type="PROSITE" id="PS50970"/>
    </source>
</evidence>
<dbReference type="InterPro" id="IPR050554">
    <property type="entry name" value="Met_Synthase/Corrinoid"/>
</dbReference>
<keyword evidence="10" id="KW-0028">Amino-acid biosynthesis</keyword>
<feature type="binding site" evidence="20">
    <location>
        <position position="276"/>
    </location>
    <ligand>
        <name>Zn(2+)</name>
        <dbReference type="ChEBI" id="CHEBI:29105"/>
    </ligand>
</feature>
<dbReference type="InterPro" id="IPR000489">
    <property type="entry name" value="Pterin-binding_dom"/>
</dbReference>
<evidence type="ECO:0000256" key="6">
    <source>
        <dbReference type="ARBA" id="ARBA00010854"/>
    </source>
</evidence>
<dbReference type="PIRSF" id="PIRSF037472">
    <property type="entry name" value="DHPS_mtfrase"/>
    <property type="match status" value="1"/>
</dbReference>
<dbReference type="RefSeq" id="WP_230756441.1">
    <property type="nucleotide sequence ID" value="NZ_JAINWA010000003.1"/>
</dbReference>
<keyword evidence="17" id="KW-0170">Cobalt</keyword>
<dbReference type="GO" id="GO:0008705">
    <property type="term" value="F:methionine synthase activity"/>
    <property type="evidence" value="ECO:0007669"/>
    <property type="project" value="UniProtKB-EC"/>
</dbReference>
<keyword evidence="15 20" id="KW-0862">Zinc</keyword>
<evidence type="ECO:0000259" key="23">
    <source>
        <dbReference type="PROSITE" id="PS50972"/>
    </source>
</evidence>
<comment type="cofactor">
    <cofactor evidence="3">
        <name>methylcob(III)alamin</name>
        <dbReference type="ChEBI" id="CHEBI:28115"/>
    </cofactor>
</comment>
<dbReference type="PROSITE" id="PS51332">
    <property type="entry name" value="B12_BINDING"/>
    <property type="match status" value="1"/>
</dbReference>
<dbReference type="SUPFAM" id="SSF52242">
    <property type="entry name" value="Cobalamin (vitamin B12)-binding domain"/>
    <property type="match status" value="1"/>
</dbReference>
<dbReference type="Gene3D" id="3.20.20.20">
    <property type="entry name" value="Dihydropteroate synthase-like"/>
    <property type="match status" value="1"/>
</dbReference>
<evidence type="ECO:0000256" key="15">
    <source>
        <dbReference type="ARBA" id="ARBA00022833"/>
    </source>
</evidence>
<evidence type="ECO:0000256" key="16">
    <source>
        <dbReference type="ARBA" id="ARBA00023167"/>
    </source>
</evidence>
<dbReference type="SUPFAM" id="SSF82282">
    <property type="entry name" value="Homocysteine S-methyltransferase"/>
    <property type="match status" value="1"/>
</dbReference>
<evidence type="ECO:0000259" key="25">
    <source>
        <dbReference type="PROSITE" id="PS51337"/>
    </source>
</evidence>
<dbReference type="InterPro" id="IPR036589">
    <property type="entry name" value="HCY_dom_sf"/>
</dbReference>
<dbReference type="GO" id="GO:0031419">
    <property type="term" value="F:cobalamin binding"/>
    <property type="evidence" value="ECO:0007669"/>
    <property type="project" value="UniProtKB-KW"/>
</dbReference>
<evidence type="ECO:0000256" key="3">
    <source>
        <dbReference type="ARBA" id="ARBA00001956"/>
    </source>
</evidence>
<dbReference type="InterPro" id="IPR036724">
    <property type="entry name" value="Cobalamin-bd_sf"/>
</dbReference>
<evidence type="ECO:0000256" key="7">
    <source>
        <dbReference type="ARBA" id="ARBA00012032"/>
    </source>
</evidence>
<feature type="domain" description="B12-binding N-terminal" evidence="25">
    <location>
        <begin position="606"/>
        <end position="699"/>
    </location>
</feature>
<evidence type="ECO:0000256" key="20">
    <source>
        <dbReference type="PROSITE-ProRule" id="PRU00333"/>
    </source>
</evidence>
<comment type="catalytic activity">
    <reaction evidence="1">
        <text>(6S)-5-methyl-5,6,7,8-tetrahydrofolate + L-homocysteine = (6S)-5,6,7,8-tetrahydrofolate + L-methionine</text>
        <dbReference type="Rhea" id="RHEA:11172"/>
        <dbReference type="ChEBI" id="CHEBI:18608"/>
        <dbReference type="ChEBI" id="CHEBI:57453"/>
        <dbReference type="ChEBI" id="CHEBI:57844"/>
        <dbReference type="ChEBI" id="CHEBI:58199"/>
        <dbReference type="EC" id="2.1.1.13"/>
    </reaction>
</comment>
<accession>A0AAE3JJF8</accession>
<evidence type="ECO:0000313" key="27">
    <source>
        <dbReference type="Proteomes" id="UP001198163"/>
    </source>
</evidence>
<evidence type="ECO:0000256" key="19">
    <source>
        <dbReference type="ARBA" id="ARBA00031040"/>
    </source>
</evidence>
<dbReference type="Pfam" id="PF02574">
    <property type="entry name" value="S-methyl_trans"/>
    <property type="match status" value="1"/>
</dbReference>
<dbReference type="GO" id="GO:0046653">
    <property type="term" value="P:tetrahydrofolate metabolic process"/>
    <property type="evidence" value="ECO:0007669"/>
    <property type="project" value="TreeGrafter"/>
</dbReference>
<evidence type="ECO:0000256" key="12">
    <source>
        <dbReference type="ARBA" id="ARBA00022679"/>
    </source>
</evidence>
<evidence type="ECO:0000256" key="2">
    <source>
        <dbReference type="ARBA" id="ARBA00001947"/>
    </source>
</evidence>
<dbReference type="PROSITE" id="PS50970">
    <property type="entry name" value="HCY"/>
    <property type="match status" value="1"/>
</dbReference>
<dbReference type="GO" id="GO:0032259">
    <property type="term" value="P:methylation"/>
    <property type="evidence" value="ECO:0007669"/>
    <property type="project" value="UniProtKB-KW"/>
</dbReference>
<gene>
    <name evidence="26" type="ORF">K7J14_11790</name>
</gene>
<dbReference type="Pfam" id="PF00809">
    <property type="entry name" value="Pterin_bind"/>
    <property type="match status" value="1"/>
</dbReference>
<dbReference type="InterPro" id="IPR006158">
    <property type="entry name" value="Cobalamin-bd"/>
</dbReference>
<feature type="domain" description="B12-binding" evidence="24">
    <location>
        <begin position="701"/>
        <end position="822"/>
    </location>
</feature>
<dbReference type="EMBL" id="JAINWA010000003">
    <property type="protein sequence ID" value="MCD1655376.1"/>
    <property type="molecule type" value="Genomic_DNA"/>
</dbReference>
<evidence type="ECO:0000256" key="5">
    <source>
        <dbReference type="ARBA" id="ARBA00010398"/>
    </source>
</evidence>
<dbReference type="InterPro" id="IPR011005">
    <property type="entry name" value="Dihydropteroate_synth-like_sf"/>
</dbReference>
<comment type="similarity">
    <text evidence="5">Belongs to the vitamin-B12 dependent methionine synthase family.</text>
</comment>
<evidence type="ECO:0000259" key="24">
    <source>
        <dbReference type="PROSITE" id="PS51332"/>
    </source>
</evidence>
<dbReference type="FunFam" id="3.40.50.280:FF:000003">
    <property type="entry name" value="Dimethylamine methyltransferase corrinoid protein"/>
    <property type="match status" value="1"/>
</dbReference>